<keyword evidence="8" id="KW-1185">Reference proteome</keyword>
<name>A0ABU6KJ59_9BACI</name>
<dbReference type="SMART" id="SM00419">
    <property type="entry name" value="HTH_CRP"/>
    <property type="match status" value="1"/>
</dbReference>
<dbReference type="SUPFAM" id="SSF46785">
    <property type="entry name" value="Winged helix' DNA-binding domain"/>
    <property type="match status" value="1"/>
</dbReference>
<gene>
    <name evidence="7" type="ORF">QGM71_15645</name>
</gene>
<dbReference type="InterPro" id="IPR000595">
    <property type="entry name" value="cNMP-bd_dom"/>
</dbReference>
<dbReference type="Pfam" id="PF00027">
    <property type="entry name" value="cNMP_binding"/>
    <property type="match status" value="1"/>
</dbReference>
<dbReference type="InterPro" id="IPR018490">
    <property type="entry name" value="cNMP-bd_dom_sf"/>
</dbReference>
<keyword evidence="3" id="KW-0010">Activator</keyword>
<evidence type="ECO:0000256" key="3">
    <source>
        <dbReference type="ARBA" id="ARBA00023159"/>
    </source>
</evidence>
<dbReference type="Proteomes" id="UP001335737">
    <property type="component" value="Unassembled WGS sequence"/>
</dbReference>
<comment type="caution">
    <text evidence="7">The sequence shown here is derived from an EMBL/GenBank/DDBJ whole genome shotgun (WGS) entry which is preliminary data.</text>
</comment>
<feature type="domain" description="HTH crp-type" evidence="6">
    <location>
        <begin position="157"/>
        <end position="226"/>
    </location>
</feature>
<dbReference type="Pfam" id="PF13545">
    <property type="entry name" value="HTH_Crp_2"/>
    <property type="match status" value="1"/>
</dbReference>
<dbReference type="RefSeq" id="WP_327608479.1">
    <property type="nucleotide sequence ID" value="NZ_JARZFX010000009.1"/>
</dbReference>
<evidence type="ECO:0000313" key="7">
    <source>
        <dbReference type="EMBL" id="MEC5424920.1"/>
    </source>
</evidence>
<dbReference type="CDD" id="cd00092">
    <property type="entry name" value="HTH_CRP"/>
    <property type="match status" value="1"/>
</dbReference>
<evidence type="ECO:0000313" key="8">
    <source>
        <dbReference type="Proteomes" id="UP001335737"/>
    </source>
</evidence>
<dbReference type="InterPro" id="IPR036388">
    <property type="entry name" value="WH-like_DNA-bd_sf"/>
</dbReference>
<dbReference type="PANTHER" id="PTHR24567">
    <property type="entry name" value="CRP FAMILY TRANSCRIPTIONAL REGULATORY PROTEIN"/>
    <property type="match status" value="1"/>
</dbReference>
<dbReference type="PANTHER" id="PTHR24567:SF28">
    <property type="entry name" value="LISTERIOLYSIN REGULATORY PROTEIN"/>
    <property type="match status" value="1"/>
</dbReference>
<sequence length="235" mass="26754">MSQSCSHNQSVDSKQLCVSKVPFFNHLETNEMVQIVKMSRHINFKKGEVIHHEGDTLDYLYIVHQGRVKIYQLFENGKEQLLRILETGEFMGELALFTEKVVDSYAEAIENTEICAIHRSDMQLLMKDYPTIAVKVLEQISNRLDQTEKLVGQLSAKDVETRTAAYLIDLAAKKDSMEIVLPMSKKDLASYLGTTQETISRRLSNFQTNGWIEQKGHRSIKILDKESLTTISAGI</sequence>
<evidence type="ECO:0000256" key="4">
    <source>
        <dbReference type="ARBA" id="ARBA00023163"/>
    </source>
</evidence>
<dbReference type="Gene3D" id="2.60.120.10">
    <property type="entry name" value="Jelly Rolls"/>
    <property type="match status" value="1"/>
</dbReference>
<dbReference type="PRINTS" id="PR00034">
    <property type="entry name" value="HTHCRP"/>
</dbReference>
<keyword evidence="1" id="KW-0805">Transcription regulation</keyword>
<keyword evidence="4" id="KW-0804">Transcription</keyword>
<dbReference type="SUPFAM" id="SSF51206">
    <property type="entry name" value="cAMP-binding domain-like"/>
    <property type="match status" value="1"/>
</dbReference>
<dbReference type="InterPro" id="IPR036390">
    <property type="entry name" value="WH_DNA-bd_sf"/>
</dbReference>
<dbReference type="InterPro" id="IPR050397">
    <property type="entry name" value="Env_Response_Regulators"/>
</dbReference>
<organism evidence="7 8">
    <name type="scientific">Virgibacillus tibetensis</name>
    <dbReference type="NCBI Taxonomy" id="3042313"/>
    <lineage>
        <taxon>Bacteria</taxon>
        <taxon>Bacillati</taxon>
        <taxon>Bacillota</taxon>
        <taxon>Bacilli</taxon>
        <taxon>Bacillales</taxon>
        <taxon>Bacillaceae</taxon>
        <taxon>Virgibacillus</taxon>
    </lineage>
</organism>
<dbReference type="Gene3D" id="1.10.10.10">
    <property type="entry name" value="Winged helix-like DNA-binding domain superfamily/Winged helix DNA-binding domain"/>
    <property type="match status" value="1"/>
</dbReference>
<dbReference type="InterPro" id="IPR012318">
    <property type="entry name" value="HTH_CRP"/>
</dbReference>
<protein>
    <submittedName>
        <fullName evidence="7">Crp/Fnr family transcriptional regulator</fullName>
    </submittedName>
</protein>
<accession>A0ABU6KJ59</accession>
<keyword evidence="2" id="KW-0238">DNA-binding</keyword>
<dbReference type="PROSITE" id="PS51063">
    <property type="entry name" value="HTH_CRP_2"/>
    <property type="match status" value="1"/>
</dbReference>
<evidence type="ECO:0000256" key="1">
    <source>
        <dbReference type="ARBA" id="ARBA00023015"/>
    </source>
</evidence>
<proteinExistence type="predicted"/>
<dbReference type="InterPro" id="IPR014710">
    <property type="entry name" value="RmlC-like_jellyroll"/>
</dbReference>
<reference evidence="7 8" key="1">
    <citation type="journal article" date="2024" name="Int. J. Syst. Evol. Microbiol.">
        <title>Virgibacillus tibetensis sp. nov., isolated from salt lake on the Tibetan Plateau of China.</title>
        <authorList>
            <person name="Phurbu D."/>
            <person name="Liu Z.-X."/>
            <person name="Wang R."/>
            <person name="Zheng Y.-Y."/>
            <person name="Liu H.-C."/>
            <person name="Zhou Y.-G."/>
            <person name="Yu Y.-J."/>
            <person name="Li A.-H."/>
        </authorList>
    </citation>
    <scope>NUCLEOTIDE SEQUENCE [LARGE SCALE GENOMIC DNA]</scope>
    <source>
        <strain evidence="7 8">C22-A2</strain>
    </source>
</reference>
<dbReference type="SMART" id="SM00100">
    <property type="entry name" value="cNMP"/>
    <property type="match status" value="1"/>
</dbReference>
<evidence type="ECO:0000259" key="5">
    <source>
        <dbReference type="PROSITE" id="PS50042"/>
    </source>
</evidence>
<evidence type="ECO:0000256" key="2">
    <source>
        <dbReference type="ARBA" id="ARBA00023125"/>
    </source>
</evidence>
<evidence type="ECO:0000259" key="6">
    <source>
        <dbReference type="PROSITE" id="PS51063"/>
    </source>
</evidence>
<dbReference type="EMBL" id="JARZFX010000009">
    <property type="protein sequence ID" value="MEC5424920.1"/>
    <property type="molecule type" value="Genomic_DNA"/>
</dbReference>
<feature type="domain" description="Cyclic nucleotide-binding" evidence="5">
    <location>
        <begin position="23"/>
        <end position="143"/>
    </location>
</feature>
<dbReference type="PROSITE" id="PS50042">
    <property type="entry name" value="CNMP_BINDING_3"/>
    <property type="match status" value="1"/>
</dbReference>
<dbReference type="CDD" id="cd00038">
    <property type="entry name" value="CAP_ED"/>
    <property type="match status" value="1"/>
</dbReference>